<keyword evidence="1" id="KW-0863">Zinc-finger</keyword>
<dbReference type="SUPFAM" id="SSF57850">
    <property type="entry name" value="RING/U-box"/>
    <property type="match status" value="1"/>
</dbReference>
<feature type="transmembrane region" description="Helical" evidence="3">
    <location>
        <begin position="76"/>
        <end position="99"/>
    </location>
</feature>
<gene>
    <name evidence="5" type="primary">Contig1899.g2062</name>
    <name evidence="5" type="ORF">STYLEM_8610</name>
</gene>
<dbReference type="PROSITE" id="PS50089">
    <property type="entry name" value="ZF_RING_2"/>
    <property type="match status" value="1"/>
</dbReference>
<keyword evidence="3" id="KW-1133">Transmembrane helix</keyword>
<dbReference type="InterPro" id="IPR001841">
    <property type="entry name" value="Znf_RING"/>
</dbReference>
<evidence type="ECO:0000313" key="6">
    <source>
        <dbReference type="Proteomes" id="UP000039865"/>
    </source>
</evidence>
<evidence type="ECO:0000259" key="4">
    <source>
        <dbReference type="PROSITE" id="PS50089"/>
    </source>
</evidence>
<dbReference type="AlphaFoldDB" id="A0A078ABD9"/>
<dbReference type="EMBL" id="CCKQ01008175">
    <property type="protein sequence ID" value="CDW79620.1"/>
    <property type="molecule type" value="Genomic_DNA"/>
</dbReference>
<feature type="compositionally biased region" description="Polar residues" evidence="2">
    <location>
        <begin position="268"/>
        <end position="282"/>
    </location>
</feature>
<dbReference type="SMART" id="SM00184">
    <property type="entry name" value="RING"/>
    <property type="match status" value="1"/>
</dbReference>
<evidence type="ECO:0000256" key="1">
    <source>
        <dbReference type="PROSITE-ProRule" id="PRU00175"/>
    </source>
</evidence>
<evidence type="ECO:0000313" key="5">
    <source>
        <dbReference type="EMBL" id="CDW79620.1"/>
    </source>
</evidence>
<sequence length="469" mass="53030">MRMHNQLNKIEDRQALAKNLENVVAIMLLLTDSSTKIPQFNYTFTYGNQTYQTTSTQNKNNTIPSLGSFSFSLWEVSANSVFVIPVNSILIAAGLRLLFCKIQLEAMKISLIAILFLLYVTSMIGMTLYASQTNQDLFKQNFFLQYIILTISLVLGFLTEIIAILMMAYYFMKVLQVQIKKISHLYLVEQHENYLKLKNKSIDASQQSQRIIENANGQAVTGIVNALNSNQNLINNSVSDINMMDNSQIELNLSSDQRMHNGIRSIRESFNSSRNSQLSGRNPQRREGVRQSIRPSRSHRSNQSSRSNSSQIRSGIGIGRNIINGIRGISIFSPGNQPGTTMSNPAARTSVNNRSNPSTFTFIDQRQIRGYSPNQRNQSGLNRNGLSLNSNLSQTGSESSSNYALRCSICTIRLISNIIKIQGCNHMYHKNCLVQWRVMNQDSYPSPRRLQQACPTCIRNSQENNYNQY</sequence>
<protein>
    <recommendedName>
        <fullName evidence="4">RING-type domain-containing protein</fullName>
    </recommendedName>
</protein>
<name>A0A078ABD9_STYLE</name>
<feature type="compositionally biased region" description="Low complexity" evidence="2">
    <location>
        <begin position="379"/>
        <end position="393"/>
    </location>
</feature>
<dbReference type="GO" id="GO:0008270">
    <property type="term" value="F:zinc ion binding"/>
    <property type="evidence" value="ECO:0007669"/>
    <property type="project" value="UniProtKB-KW"/>
</dbReference>
<proteinExistence type="predicted"/>
<feature type="transmembrane region" description="Helical" evidence="3">
    <location>
        <begin position="111"/>
        <end position="131"/>
    </location>
</feature>
<feature type="compositionally biased region" description="Polar residues" evidence="2">
    <location>
        <begin position="333"/>
        <end position="364"/>
    </location>
</feature>
<dbReference type="Proteomes" id="UP000039865">
    <property type="component" value="Unassembled WGS sequence"/>
</dbReference>
<evidence type="ECO:0000256" key="2">
    <source>
        <dbReference type="SAM" id="MobiDB-lite"/>
    </source>
</evidence>
<feature type="region of interest" description="Disordered" evidence="2">
    <location>
        <begin position="333"/>
        <end position="399"/>
    </location>
</feature>
<feature type="transmembrane region" description="Helical" evidence="3">
    <location>
        <begin position="143"/>
        <end position="171"/>
    </location>
</feature>
<organism evidence="5 6">
    <name type="scientific">Stylonychia lemnae</name>
    <name type="common">Ciliate</name>
    <dbReference type="NCBI Taxonomy" id="5949"/>
    <lineage>
        <taxon>Eukaryota</taxon>
        <taxon>Sar</taxon>
        <taxon>Alveolata</taxon>
        <taxon>Ciliophora</taxon>
        <taxon>Intramacronucleata</taxon>
        <taxon>Spirotrichea</taxon>
        <taxon>Stichotrichia</taxon>
        <taxon>Sporadotrichida</taxon>
        <taxon>Oxytrichidae</taxon>
        <taxon>Stylonychinae</taxon>
        <taxon>Stylonychia</taxon>
    </lineage>
</organism>
<keyword evidence="3" id="KW-0812">Transmembrane</keyword>
<dbReference type="InterPro" id="IPR013083">
    <property type="entry name" value="Znf_RING/FYVE/PHD"/>
</dbReference>
<dbReference type="InParanoid" id="A0A078ABD9"/>
<feature type="domain" description="RING-type" evidence="4">
    <location>
        <begin position="407"/>
        <end position="457"/>
    </location>
</feature>
<reference evidence="5 6" key="1">
    <citation type="submission" date="2014-06" db="EMBL/GenBank/DDBJ databases">
        <authorList>
            <person name="Swart Estienne"/>
        </authorList>
    </citation>
    <scope>NUCLEOTIDE SEQUENCE [LARGE SCALE GENOMIC DNA]</scope>
    <source>
        <strain evidence="5 6">130c</strain>
    </source>
</reference>
<feature type="region of interest" description="Disordered" evidence="2">
    <location>
        <begin position="267"/>
        <end position="315"/>
    </location>
</feature>
<keyword evidence="1" id="KW-0862">Zinc</keyword>
<accession>A0A078ABD9</accession>
<dbReference type="OrthoDB" id="10660258at2759"/>
<keyword evidence="3" id="KW-0472">Membrane</keyword>
<evidence type="ECO:0000256" key="3">
    <source>
        <dbReference type="SAM" id="Phobius"/>
    </source>
</evidence>
<feature type="compositionally biased region" description="Low complexity" evidence="2">
    <location>
        <begin position="301"/>
        <end position="315"/>
    </location>
</feature>
<keyword evidence="1" id="KW-0479">Metal-binding</keyword>
<dbReference type="Gene3D" id="3.30.40.10">
    <property type="entry name" value="Zinc/RING finger domain, C3HC4 (zinc finger)"/>
    <property type="match status" value="1"/>
</dbReference>
<keyword evidence="6" id="KW-1185">Reference proteome</keyword>